<evidence type="ECO:0000259" key="9">
    <source>
        <dbReference type="PROSITE" id="PS51294"/>
    </source>
</evidence>
<dbReference type="InterPro" id="IPR009057">
    <property type="entry name" value="Homeodomain-like_sf"/>
</dbReference>
<feature type="region of interest" description="Disordered" evidence="7">
    <location>
        <begin position="111"/>
        <end position="134"/>
    </location>
</feature>
<dbReference type="AlphaFoldDB" id="A0A6A3BIX6"/>
<feature type="domain" description="Myb-like" evidence="8">
    <location>
        <begin position="9"/>
        <end position="61"/>
    </location>
</feature>
<keyword evidence="11" id="KW-1185">Reference proteome</keyword>
<dbReference type="PROSITE" id="PS51294">
    <property type="entry name" value="HTH_MYB"/>
    <property type="match status" value="1"/>
</dbReference>
<evidence type="ECO:0000256" key="5">
    <source>
        <dbReference type="ARBA" id="ARBA00023163"/>
    </source>
</evidence>
<accession>A0A6A3BIX6</accession>
<keyword evidence="2" id="KW-0677">Repeat</keyword>
<evidence type="ECO:0000256" key="6">
    <source>
        <dbReference type="ARBA" id="ARBA00023242"/>
    </source>
</evidence>
<dbReference type="FunFam" id="1.10.10.60:FF:000015">
    <property type="entry name" value="Transcription factor RAX3"/>
    <property type="match status" value="1"/>
</dbReference>
<evidence type="ECO:0000256" key="7">
    <source>
        <dbReference type="SAM" id="MobiDB-lite"/>
    </source>
</evidence>
<dbReference type="Proteomes" id="UP000436088">
    <property type="component" value="Unassembled WGS sequence"/>
</dbReference>
<dbReference type="InterPro" id="IPR015495">
    <property type="entry name" value="Myb_TF_plants"/>
</dbReference>
<evidence type="ECO:0000256" key="1">
    <source>
        <dbReference type="ARBA" id="ARBA00004123"/>
    </source>
</evidence>
<keyword evidence="5" id="KW-0804">Transcription</keyword>
<proteinExistence type="predicted"/>
<dbReference type="Pfam" id="PF00249">
    <property type="entry name" value="Myb_DNA-binding"/>
    <property type="match status" value="1"/>
</dbReference>
<dbReference type="GO" id="GO:0005634">
    <property type="term" value="C:nucleus"/>
    <property type="evidence" value="ECO:0007669"/>
    <property type="project" value="UniProtKB-SubCell"/>
</dbReference>
<evidence type="ECO:0000313" key="11">
    <source>
        <dbReference type="Proteomes" id="UP000436088"/>
    </source>
</evidence>
<dbReference type="InterPro" id="IPR017930">
    <property type="entry name" value="Myb_dom"/>
</dbReference>
<evidence type="ECO:0000256" key="3">
    <source>
        <dbReference type="ARBA" id="ARBA00023015"/>
    </source>
</evidence>
<gene>
    <name evidence="10" type="ORF">F3Y22_tig00110156pilonHSYRG00578</name>
</gene>
<dbReference type="CDD" id="cd00167">
    <property type="entry name" value="SANT"/>
    <property type="match status" value="1"/>
</dbReference>
<keyword evidence="6" id="KW-0539">Nucleus</keyword>
<evidence type="ECO:0000313" key="10">
    <source>
        <dbReference type="EMBL" id="KAE8716215.1"/>
    </source>
</evidence>
<dbReference type="PANTHER" id="PTHR10641">
    <property type="entry name" value="MYB FAMILY TRANSCRIPTION FACTOR"/>
    <property type="match status" value="1"/>
</dbReference>
<dbReference type="PANTHER" id="PTHR10641:SF1377">
    <property type="entry name" value="MYB-RELATED PROTEIN MYB4-LIKE"/>
    <property type="match status" value="1"/>
</dbReference>
<comment type="caution">
    <text evidence="10">The sequence shown here is derived from an EMBL/GenBank/DDBJ whole genome shotgun (WGS) entry which is preliminary data.</text>
</comment>
<reference evidence="10" key="1">
    <citation type="submission" date="2019-09" db="EMBL/GenBank/DDBJ databases">
        <title>Draft genome information of white flower Hibiscus syriacus.</title>
        <authorList>
            <person name="Kim Y.-M."/>
        </authorList>
    </citation>
    <scope>NUCLEOTIDE SEQUENCE [LARGE SCALE GENOMIC DNA]</scope>
    <source>
        <strain evidence="10">YM2019G1</strain>
    </source>
</reference>
<dbReference type="EMBL" id="VEPZ02000855">
    <property type="protein sequence ID" value="KAE8716215.1"/>
    <property type="molecule type" value="Genomic_DNA"/>
</dbReference>
<dbReference type="InterPro" id="IPR001005">
    <property type="entry name" value="SANT/Myb"/>
</dbReference>
<organism evidence="10 11">
    <name type="scientific">Hibiscus syriacus</name>
    <name type="common">Rose of Sharon</name>
    <dbReference type="NCBI Taxonomy" id="106335"/>
    <lineage>
        <taxon>Eukaryota</taxon>
        <taxon>Viridiplantae</taxon>
        <taxon>Streptophyta</taxon>
        <taxon>Embryophyta</taxon>
        <taxon>Tracheophyta</taxon>
        <taxon>Spermatophyta</taxon>
        <taxon>Magnoliopsida</taxon>
        <taxon>eudicotyledons</taxon>
        <taxon>Gunneridae</taxon>
        <taxon>Pentapetalae</taxon>
        <taxon>rosids</taxon>
        <taxon>malvids</taxon>
        <taxon>Malvales</taxon>
        <taxon>Malvaceae</taxon>
        <taxon>Malvoideae</taxon>
        <taxon>Hibiscus</taxon>
    </lineage>
</organism>
<comment type="subcellular location">
    <subcellularLocation>
        <location evidence="1">Nucleus</location>
    </subcellularLocation>
</comment>
<feature type="domain" description="HTH myb-type" evidence="9">
    <location>
        <begin position="9"/>
        <end position="65"/>
    </location>
</feature>
<keyword evidence="4" id="KW-0238">DNA-binding</keyword>
<evidence type="ECO:0000256" key="4">
    <source>
        <dbReference type="ARBA" id="ARBA00023125"/>
    </source>
</evidence>
<evidence type="ECO:0000256" key="2">
    <source>
        <dbReference type="ARBA" id="ARBA00022737"/>
    </source>
</evidence>
<feature type="compositionally biased region" description="Polar residues" evidence="7">
    <location>
        <begin position="121"/>
        <end position="134"/>
    </location>
</feature>
<evidence type="ECO:0000259" key="8">
    <source>
        <dbReference type="PROSITE" id="PS50090"/>
    </source>
</evidence>
<dbReference type="SUPFAM" id="SSF46689">
    <property type="entry name" value="Homeodomain-like"/>
    <property type="match status" value="1"/>
</dbReference>
<sequence>MVRAPFYDKNGVKKGAWSAEEDDKLRSYIERFGHWNWRELPKQAGLQRCGKSCRLRWMNYLRPEVKHGNFTEEEDALILKLHEEYGNSVGRRSPCLLGDLLGRHVFPATYKRTSRAKRDPTSSTDNSQSESLSAHSLECEAESIHIDMPPNMILESSALSSTTKATASSTVELSFASPVFDSRYTPIFNVGGGSGTGDVGGLPSCSSMMYDDRSSGDFWSEPFVTEKDLPLHDENYHDDNVDFVFHQMMYEWEYLY</sequence>
<keyword evidence="3" id="KW-0805">Transcription regulation</keyword>
<dbReference type="SMART" id="SM00717">
    <property type="entry name" value="SANT"/>
    <property type="match status" value="2"/>
</dbReference>
<dbReference type="GO" id="GO:0003677">
    <property type="term" value="F:DNA binding"/>
    <property type="evidence" value="ECO:0007669"/>
    <property type="project" value="UniProtKB-KW"/>
</dbReference>
<dbReference type="Gene3D" id="1.10.10.60">
    <property type="entry name" value="Homeodomain-like"/>
    <property type="match status" value="1"/>
</dbReference>
<name>A0A6A3BIX6_HIBSY</name>
<dbReference type="PROSITE" id="PS50090">
    <property type="entry name" value="MYB_LIKE"/>
    <property type="match status" value="1"/>
</dbReference>
<protein>
    <submittedName>
        <fullName evidence="10">Myb-related protein Myb4</fullName>
    </submittedName>
</protein>